<dbReference type="PROSITE" id="PS50931">
    <property type="entry name" value="HTH_LYSR"/>
    <property type="match status" value="1"/>
</dbReference>
<dbReference type="InterPro" id="IPR036390">
    <property type="entry name" value="WH_DNA-bd_sf"/>
</dbReference>
<feature type="domain" description="HTH lysR-type" evidence="5">
    <location>
        <begin position="1"/>
        <end position="58"/>
    </location>
</feature>
<protein>
    <submittedName>
        <fullName evidence="6">LysR family transcriptional regulator YeiE</fullName>
    </submittedName>
</protein>
<evidence type="ECO:0000256" key="3">
    <source>
        <dbReference type="ARBA" id="ARBA00023125"/>
    </source>
</evidence>
<name>A0A161KE28_9ZZZZ</name>
<dbReference type="PANTHER" id="PTHR30126:SF39">
    <property type="entry name" value="HTH-TYPE TRANSCRIPTIONAL REGULATOR CYSL"/>
    <property type="match status" value="1"/>
</dbReference>
<dbReference type="Gene3D" id="3.40.190.290">
    <property type="match status" value="1"/>
</dbReference>
<dbReference type="InterPro" id="IPR000847">
    <property type="entry name" value="LysR_HTH_N"/>
</dbReference>
<dbReference type="CDD" id="cd08420">
    <property type="entry name" value="PBP2_CysL_like"/>
    <property type="match status" value="1"/>
</dbReference>
<dbReference type="AlphaFoldDB" id="A0A161KE28"/>
<dbReference type="PANTHER" id="PTHR30126">
    <property type="entry name" value="HTH-TYPE TRANSCRIPTIONAL REGULATOR"/>
    <property type="match status" value="1"/>
</dbReference>
<dbReference type="FunFam" id="1.10.10.10:FF:000001">
    <property type="entry name" value="LysR family transcriptional regulator"/>
    <property type="match status" value="1"/>
</dbReference>
<sequence length="309" mass="34267">MADRRLQVFSTVARLLSFTKAADVLHMTQPAVTFQIRQLEEYFNTRLFDRTHNRITLTVAGELVKSHADLIIAQYGEMDNEVRKLTGDVLGPLVIGASTTIGQYVIPRVLGDYQAKFPEVTMRLYVTNTLGVIHMVENNEIDIGIVEGPINNKNLVTEVCWQDELLLVTPPDHALAGPEPVRPDQIMQYPFISREEGSGTRQVISEYLTENKLSFSDMILAMEFGSSESIKSAVAAGLGISILSIATLDKELSLGLLEKTSLTPSLIRPFTIVYQKQKFRIRAMEEFLIFAKDQCDTVGLGDGQAANSG</sequence>
<keyword evidence="3" id="KW-0238">DNA-binding</keyword>
<evidence type="ECO:0000256" key="4">
    <source>
        <dbReference type="ARBA" id="ARBA00023163"/>
    </source>
</evidence>
<dbReference type="InterPro" id="IPR005119">
    <property type="entry name" value="LysR_subst-bd"/>
</dbReference>
<organism evidence="6">
    <name type="scientific">hydrothermal vent metagenome</name>
    <dbReference type="NCBI Taxonomy" id="652676"/>
    <lineage>
        <taxon>unclassified sequences</taxon>
        <taxon>metagenomes</taxon>
        <taxon>ecological metagenomes</taxon>
    </lineage>
</organism>
<reference evidence="6" key="1">
    <citation type="submission" date="2015-10" db="EMBL/GenBank/DDBJ databases">
        <authorList>
            <person name="Gilbert D.G."/>
        </authorList>
    </citation>
    <scope>NUCLEOTIDE SEQUENCE</scope>
</reference>
<dbReference type="SUPFAM" id="SSF53850">
    <property type="entry name" value="Periplasmic binding protein-like II"/>
    <property type="match status" value="1"/>
</dbReference>
<dbReference type="PRINTS" id="PR00039">
    <property type="entry name" value="HTHLYSR"/>
</dbReference>
<dbReference type="Pfam" id="PF00126">
    <property type="entry name" value="HTH_1"/>
    <property type="match status" value="1"/>
</dbReference>
<gene>
    <name evidence="6" type="ORF">MGWOODY_XGa2414</name>
</gene>
<dbReference type="Pfam" id="PF03466">
    <property type="entry name" value="LysR_substrate"/>
    <property type="match status" value="1"/>
</dbReference>
<dbReference type="GO" id="GO:0003700">
    <property type="term" value="F:DNA-binding transcription factor activity"/>
    <property type="evidence" value="ECO:0007669"/>
    <property type="project" value="InterPro"/>
</dbReference>
<evidence type="ECO:0000313" key="6">
    <source>
        <dbReference type="EMBL" id="CUS51681.1"/>
    </source>
</evidence>
<keyword evidence="2" id="KW-0805">Transcription regulation</keyword>
<comment type="similarity">
    <text evidence="1">Belongs to the LysR transcriptional regulatory family.</text>
</comment>
<proteinExistence type="inferred from homology"/>
<evidence type="ECO:0000256" key="2">
    <source>
        <dbReference type="ARBA" id="ARBA00023015"/>
    </source>
</evidence>
<dbReference type="GO" id="GO:0000976">
    <property type="term" value="F:transcription cis-regulatory region binding"/>
    <property type="evidence" value="ECO:0007669"/>
    <property type="project" value="TreeGrafter"/>
</dbReference>
<evidence type="ECO:0000259" key="5">
    <source>
        <dbReference type="PROSITE" id="PS50931"/>
    </source>
</evidence>
<evidence type="ECO:0000256" key="1">
    <source>
        <dbReference type="ARBA" id="ARBA00009437"/>
    </source>
</evidence>
<dbReference type="InterPro" id="IPR036388">
    <property type="entry name" value="WH-like_DNA-bd_sf"/>
</dbReference>
<dbReference type="SUPFAM" id="SSF46785">
    <property type="entry name" value="Winged helix' DNA-binding domain"/>
    <property type="match status" value="1"/>
</dbReference>
<dbReference type="Gene3D" id="1.10.10.10">
    <property type="entry name" value="Winged helix-like DNA-binding domain superfamily/Winged helix DNA-binding domain"/>
    <property type="match status" value="1"/>
</dbReference>
<dbReference type="EMBL" id="CZRL01000064">
    <property type="protein sequence ID" value="CUS51681.1"/>
    <property type="molecule type" value="Genomic_DNA"/>
</dbReference>
<accession>A0A161KE28</accession>
<keyword evidence="4" id="KW-0804">Transcription</keyword>